<accession>A0A2W5U3Z5</accession>
<evidence type="ECO:0000256" key="4">
    <source>
        <dbReference type="ARBA" id="ARBA00022840"/>
    </source>
</evidence>
<dbReference type="GO" id="GO:0016787">
    <property type="term" value="F:hydrolase activity"/>
    <property type="evidence" value="ECO:0007669"/>
    <property type="project" value="UniProtKB-KW"/>
</dbReference>
<dbReference type="AlphaFoldDB" id="A0A2W5U3Z5"/>
<keyword evidence="1" id="KW-0547">Nucleotide-binding</keyword>
<protein>
    <submittedName>
        <fullName evidence="7">ATP-dependent helicase</fullName>
    </submittedName>
</protein>
<evidence type="ECO:0000256" key="2">
    <source>
        <dbReference type="ARBA" id="ARBA00022801"/>
    </source>
</evidence>
<dbReference type="Pfam" id="PF13538">
    <property type="entry name" value="UvrD_C_2"/>
    <property type="match status" value="1"/>
</dbReference>
<dbReference type="Gene3D" id="3.40.50.300">
    <property type="entry name" value="P-loop containing nucleotide triphosphate hydrolases"/>
    <property type="match status" value="2"/>
</dbReference>
<dbReference type="PANTHER" id="PTHR11070">
    <property type="entry name" value="UVRD / RECB / PCRA DNA HELICASE FAMILY MEMBER"/>
    <property type="match status" value="1"/>
</dbReference>
<sequence length="469" mass="52289">TPLFPGPEKVAKAAFDGDWLVERQRMADEQGVFAFDLFAGGAARVLREVESVARLIAQRYPVIIVDEFQDTNDAQWEFVQLLAARSHVVFLADPDQRIFEYDDTVDPLRLDQLRELLDPVPFDLGGDNHRSPDAGILQYANAVMRNQPLPETGDVKELRPYPRAFEATVHAAVIWSFSQMRQQGIAHPSVAVLARANSVVVDISRLLSEPHTFNNQTLSPVEHEVVWDADLTTAAALVIGSMLEWEGVDRVAELSRTYDVLGDYYEVKNSIKASTTAVTNMARFRTAAVKIRAGQVPRQQAAVSGIAGAYDTGLTLRGDPMVDWVGARDVLGATSGLSELFTNVRFVRFFRATDEIGSRLMARWRETGTYSNAPDIIRRAIEANILGTEHREPVGCMLMTAHKAKGKEFDAVVVVDGRFRGKFYEDRDEAAPYLQGRRLLRVAITRARHKVILVRPYDSIPLVDNQAVV</sequence>
<evidence type="ECO:0000259" key="6">
    <source>
        <dbReference type="Pfam" id="PF13538"/>
    </source>
</evidence>
<organism evidence="7 8">
    <name type="scientific">Archangium gephyra</name>
    <dbReference type="NCBI Taxonomy" id="48"/>
    <lineage>
        <taxon>Bacteria</taxon>
        <taxon>Pseudomonadati</taxon>
        <taxon>Myxococcota</taxon>
        <taxon>Myxococcia</taxon>
        <taxon>Myxococcales</taxon>
        <taxon>Cystobacterineae</taxon>
        <taxon>Archangiaceae</taxon>
        <taxon>Archangium</taxon>
    </lineage>
</organism>
<name>A0A2W5U3Z5_9BACT</name>
<keyword evidence="4" id="KW-0067">ATP-binding</keyword>
<proteinExistence type="predicted"/>
<feature type="non-terminal residue" evidence="7">
    <location>
        <position position="1"/>
    </location>
</feature>
<dbReference type="InterPro" id="IPR027417">
    <property type="entry name" value="P-loop_NTPase"/>
</dbReference>
<evidence type="ECO:0000313" key="8">
    <source>
        <dbReference type="Proteomes" id="UP000249061"/>
    </source>
</evidence>
<reference evidence="7 8" key="1">
    <citation type="submission" date="2017-08" db="EMBL/GenBank/DDBJ databases">
        <title>Infants hospitalized years apart are colonized by the same room-sourced microbial strains.</title>
        <authorList>
            <person name="Brooks B."/>
            <person name="Olm M.R."/>
            <person name="Firek B.A."/>
            <person name="Baker R."/>
            <person name="Thomas B.C."/>
            <person name="Morowitz M.J."/>
            <person name="Banfield J.F."/>
        </authorList>
    </citation>
    <scope>NUCLEOTIDE SEQUENCE [LARGE SCALE GENOMIC DNA]</scope>
    <source>
        <strain evidence="7">S2_003_000_R2_14</strain>
    </source>
</reference>
<dbReference type="InterPro" id="IPR014016">
    <property type="entry name" value="UvrD-like_ATP-bd"/>
</dbReference>
<dbReference type="GO" id="GO:0005524">
    <property type="term" value="F:ATP binding"/>
    <property type="evidence" value="ECO:0007669"/>
    <property type="project" value="UniProtKB-KW"/>
</dbReference>
<evidence type="ECO:0000256" key="1">
    <source>
        <dbReference type="ARBA" id="ARBA00022741"/>
    </source>
</evidence>
<evidence type="ECO:0000259" key="5">
    <source>
        <dbReference type="Pfam" id="PF00580"/>
    </source>
</evidence>
<dbReference type="EMBL" id="QFQP01000090">
    <property type="protein sequence ID" value="PZR03428.1"/>
    <property type="molecule type" value="Genomic_DNA"/>
</dbReference>
<dbReference type="InterPro" id="IPR000212">
    <property type="entry name" value="DNA_helicase_UvrD/REP"/>
</dbReference>
<keyword evidence="2" id="KW-0378">Hydrolase</keyword>
<dbReference type="GO" id="GO:0003678">
    <property type="term" value="F:DNA helicase activity"/>
    <property type="evidence" value="ECO:0007669"/>
    <property type="project" value="InterPro"/>
</dbReference>
<dbReference type="Pfam" id="PF00580">
    <property type="entry name" value="UvrD-helicase"/>
    <property type="match status" value="1"/>
</dbReference>
<feature type="domain" description="UvrD-like helicase C-terminal" evidence="6">
    <location>
        <begin position="398"/>
        <end position="454"/>
    </location>
</feature>
<dbReference type="GO" id="GO:0003677">
    <property type="term" value="F:DNA binding"/>
    <property type="evidence" value="ECO:0007669"/>
    <property type="project" value="InterPro"/>
</dbReference>
<keyword evidence="3 7" id="KW-0347">Helicase</keyword>
<feature type="domain" description="UvrD-like helicase ATP-binding" evidence="5">
    <location>
        <begin position="20"/>
        <end position="101"/>
    </location>
</feature>
<dbReference type="SUPFAM" id="SSF52540">
    <property type="entry name" value="P-loop containing nucleoside triphosphate hydrolases"/>
    <property type="match status" value="1"/>
</dbReference>
<evidence type="ECO:0000313" key="7">
    <source>
        <dbReference type="EMBL" id="PZR03428.1"/>
    </source>
</evidence>
<gene>
    <name evidence="7" type="ORF">DI536_36030</name>
</gene>
<evidence type="ECO:0000256" key="3">
    <source>
        <dbReference type="ARBA" id="ARBA00022806"/>
    </source>
</evidence>
<comment type="caution">
    <text evidence="7">The sequence shown here is derived from an EMBL/GenBank/DDBJ whole genome shotgun (WGS) entry which is preliminary data.</text>
</comment>
<dbReference type="Proteomes" id="UP000249061">
    <property type="component" value="Unassembled WGS sequence"/>
</dbReference>
<dbReference type="InterPro" id="IPR027785">
    <property type="entry name" value="UvrD-like_helicase_C"/>
</dbReference>